<sequence>MSNGVTINISENPTVSYNGYSEHTTTYNDFGKTIDLTECKDSAQWYGYRKFIHKPRDGHKITGVKKKGEKQYGFEQDLAYCYTATVYFWVGDSSYTNPLIVQFGDGGKYYTDKGGSSTWSQQEGLTADNLKQKLDEQNCNRNRAHVISLSEKGQDGYTCPSCSQEQITIPSCTGSDRYSWHEHKISGGNSSISGFKEEHDYQIGFPSLKGYRNVKVYHYSKAGNKALLIYFLSPTSWYRRQDKNSNSWEQVRNNPPSNDNDDANILSLLKKINGDKEGLSDGAIAGISLASIGTSGSLIGAVAWKWPSILSFIITRVEACPWSISLWLLAVDLHMEIGDYAKARALVETAKSKIRSLVGPSIKKTTNVALIQTKVLSAAELLKIAKIAMDSDDDDEVVKEMIEKIMSHCDLIWLKGVQIELEATNSSTAYFAMSKALQELPDSGLLWSFSIFMEDKAARDSKAADALKRCPNSPDVVLAAARLFWDAKKVLKARKWFQRAISMDNSNGVVWGTFVAFELDCGDEASVKEAINNCTKAEPNRGYDWCRIVKRVENWSISYPQKLYKYILEYYPSVLNKSVPEDILRVLNPEVKEEE</sequence>
<name>L1LFF7_THEEQ</name>
<dbReference type="InterPro" id="IPR011990">
    <property type="entry name" value="TPR-like_helical_dom_sf"/>
</dbReference>
<proteinExistence type="predicted"/>
<dbReference type="OrthoDB" id="431908at2759"/>
<dbReference type="InterPro" id="IPR045075">
    <property type="entry name" value="Syf1-like"/>
</dbReference>
<evidence type="ECO:0000256" key="2">
    <source>
        <dbReference type="SAM" id="MobiDB-lite"/>
    </source>
</evidence>
<keyword evidence="1" id="KW-0677">Repeat</keyword>
<dbReference type="KEGG" id="beq:BEWA_039210"/>
<dbReference type="PANTHER" id="PTHR11246">
    <property type="entry name" value="PRE-MRNA SPLICING FACTOR"/>
    <property type="match status" value="1"/>
</dbReference>
<keyword evidence="4" id="KW-1185">Reference proteome</keyword>
<reference evidence="3 4" key="1">
    <citation type="journal article" date="2012" name="BMC Genomics">
        <title>Comparative genomic analysis and phylogenetic position of Theileria equi.</title>
        <authorList>
            <person name="Kappmeyer L.S."/>
            <person name="Thiagarajan M."/>
            <person name="Herndon D.R."/>
            <person name="Ramsay J.D."/>
            <person name="Caler E."/>
            <person name="Djikeng A."/>
            <person name="Gillespie J.J."/>
            <person name="Lau A.O."/>
            <person name="Roalson E.H."/>
            <person name="Silva J.C."/>
            <person name="Silva M.G."/>
            <person name="Suarez C.E."/>
            <person name="Ueti M.W."/>
            <person name="Nene V.M."/>
            <person name="Mealey R.H."/>
            <person name="Knowles D.P."/>
            <person name="Brayton K.A."/>
        </authorList>
    </citation>
    <scope>NUCLEOTIDE SEQUENCE [LARGE SCALE GENOMIC DNA]</scope>
    <source>
        <strain evidence="3 4">WA</strain>
    </source>
</reference>
<dbReference type="GO" id="GO:0000244">
    <property type="term" value="P:spliceosomal tri-snRNP complex assembly"/>
    <property type="evidence" value="ECO:0007669"/>
    <property type="project" value="TreeGrafter"/>
</dbReference>
<evidence type="ECO:0000313" key="4">
    <source>
        <dbReference type="Proteomes" id="UP000031512"/>
    </source>
</evidence>
<dbReference type="RefSeq" id="XP_004833335.1">
    <property type="nucleotide sequence ID" value="XM_004833278.1"/>
</dbReference>
<dbReference type="PANTHER" id="PTHR11246:SF1">
    <property type="entry name" value="PRE-MRNA-PROCESSING FACTOR 6"/>
    <property type="match status" value="1"/>
</dbReference>
<feature type="compositionally biased region" description="Polar residues" evidence="2">
    <location>
        <begin position="243"/>
        <end position="252"/>
    </location>
</feature>
<gene>
    <name evidence="3" type="ORF">BEWA_039210</name>
</gene>
<dbReference type="GeneID" id="15803247"/>
<dbReference type="SUPFAM" id="SSF48452">
    <property type="entry name" value="TPR-like"/>
    <property type="match status" value="1"/>
</dbReference>
<feature type="region of interest" description="Disordered" evidence="2">
    <location>
        <begin position="243"/>
        <end position="262"/>
    </location>
</feature>
<accession>L1LFF7</accession>
<dbReference type="GO" id="GO:0046540">
    <property type="term" value="C:U4/U6 x U5 tri-snRNP complex"/>
    <property type="evidence" value="ECO:0007669"/>
    <property type="project" value="TreeGrafter"/>
</dbReference>
<dbReference type="GO" id="GO:0071013">
    <property type="term" value="C:catalytic step 2 spliceosome"/>
    <property type="evidence" value="ECO:0007669"/>
    <property type="project" value="TreeGrafter"/>
</dbReference>
<evidence type="ECO:0000256" key="1">
    <source>
        <dbReference type="ARBA" id="ARBA00022737"/>
    </source>
</evidence>
<dbReference type="Proteomes" id="UP000031512">
    <property type="component" value="Unassembled WGS sequence"/>
</dbReference>
<evidence type="ECO:0000313" key="3">
    <source>
        <dbReference type="EMBL" id="EKX73883.1"/>
    </source>
</evidence>
<organism evidence="3 4">
    <name type="scientific">Theileria equi strain WA</name>
    <dbReference type="NCBI Taxonomy" id="1537102"/>
    <lineage>
        <taxon>Eukaryota</taxon>
        <taxon>Sar</taxon>
        <taxon>Alveolata</taxon>
        <taxon>Apicomplexa</taxon>
        <taxon>Aconoidasida</taxon>
        <taxon>Piroplasmida</taxon>
        <taxon>Theileriidae</taxon>
        <taxon>Theileria</taxon>
    </lineage>
</organism>
<dbReference type="VEuPathDB" id="PiroplasmaDB:BEWA_039210"/>
<dbReference type="EMBL" id="ACOU01000002">
    <property type="protein sequence ID" value="EKX73883.1"/>
    <property type="molecule type" value="Genomic_DNA"/>
</dbReference>
<protein>
    <submittedName>
        <fullName evidence="3">Uncharacterized protein</fullName>
    </submittedName>
</protein>
<dbReference type="eggNOG" id="KOG0495">
    <property type="taxonomic scope" value="Eukaryota"/>
</dbReference>
<dbReference type="Gene3D" id="1.25.40.10">
    <property type="entry name" value="Tetratricopeptide repeat domain"/>
    <property type="match status" value="1"/>
</dbReference>
<dbReference type="AlphaFoldDB" id="L1LFF7"/>
<comment type="caution">
    <text evidence="3">The sequence shown here is derived from an EMBL/GenBank/DDBJ whole genome shotgun (WGS) entry which is preliminary data.</text>
</comment>
<dbReference type="STRING" id="1537102.L1LFF7"/>